<feature type="transmembrane region" description="Helical" evidence="6">
    <location>
        <begin position="271"/>
        <end position="292"/>
    </location>
</feature>
<evidence type="ECO:0000256" key="2">
    <source>
        <dbReference type="ARBA" id="ARBA00022448"/>
    </source>
</evidence>
<evidence type="ECO:0000256" key="3">
    <source>
        <dbReference type="ARBA" id="ARBA00022692"/>
    </source>
</evidence>
<dbReference type="PANTHER" id="PTHR45649">
    <property type="entry name" value="AMINO-ACID PERMEASE BAT1"/>
    <property type="match status" value="1"/>
</dbReference>
<feature type="transmembrane region" description="Helical" evidence="6">
    <location>
        <begin position="67"/>
        <end position="85"/>
    </location>
</feature>
<reference evidence="7 8" key="1">
    <citation type="submission" date="2016-05" db="EMBL/GenBank/DDBJ databases">
        <title>A degradative enzymes factory behind the ericoid mycorrhizal symbiosis.</title>
        <authorList>
            <consortium name="DOE Joint Genome Institute"/>
            <person name="Martino E."/>
            <person name="Morin E."/>
            <person name="Grelet G."/>
            <person name="Kuo A."/>
            <person name="Kohler A."/>
            <person name="Daghino S."/>
            <person name="Barry K."/>
            <person name="Choi C."/>
            <person name="Cichocki N."/>
            <person name="Clum A."/>
            <person name="Copeland A."/>
            <person name="Hainaut M."/>
            <person name="Haridas S."/>
            <person name="Labutti K."/>
            <person name="Lindquist E."/>
            <person name="Lipzen A."/>
            <person name="Khouja H.-R."/>
            <person name="Murat C."/>
            <person name="Ohm R."/>
            <person name="Olson A."/>
            <person name="Spatafora J."/>
            <person name="Veneault-Fourrey C."/>
            <person name="Henrissat B."/>
            <person name="Grigoriev I."/>
            <person name="Martin F."/>
            <person name="Perotto S."/>
        </authorList>
    </citation>
    <scope>NUCLEOTIDE SEQUENCE [LARGE SCALE GENOMIC DNA]</scope>
    <source>
        <strain evidence="7 8">UAMH 7357</strain>
    </source>
</reference>
<feature type="transmembrane region" description="Helical" evidence="6">
    <location>
        <begin position="229"/>
        <end position="250"/>
    </location>
</feature>
<feature type="transmembrane region" description="Helical" evidence="6">
    <location>
        <begin position="397"/>
        <end position="418"/>
    </location>
</feature>
<feature type="transmembrane region" description="Helical" evidence="6">
    <location>
        <begin position="490"/>
        <end position="512"/>
    </location>
</feature>
<feature type="transmembrane region" description="Helical" evidence="6">
    <location>
        <begin position="117"/>
        <end position="141"/>
    </location>
</feature>
<dbReference type="AlphaFoldDB" id="A0A2J6PSV1"/>
<name>A0A2J6PSV1_9HELO</name>
<evidence type="ECO:0000256" key="5">
    <source>
        <dbReference type="ARBA" id="ARBA00023136"/>
    </source>
</evidence>
<dbReference type="PANTHER" id="PTHR45649:SF1">
    <property type="entry name" value="TRANSPORTER, PUTATIVE (EUROFUNG)-RELATED"/>
    <property type="match status" value="1"/>
</dbReference>
<dbReference type="PIRSF" id="PIRSF006060">
    <property type="entry name" value="AA_transporter"/>
    <property type="match status" value="1"/>
</dbReference>
<dbReference type="EMBL" id="KZ613501">
    <property type="protein sequence ID" value="PMD17091.1"/>
    <property type="molecule type" value="Genomic_DNA"/>
</dbReference>
<keyword evidence="8" id="KW-1185">Reference proteome</keyword>
<keyword evidence="3 6" id="KW-0812">Transmembrane</keyword>
<keyword evidence="5 6" id="KW-0472">Membrane</keyword>
<gene>
    <name evidence="7" type="ORF">NA56DRAFT_648837</name>
</gene>
<dbReference type="STRING" id="1745343.A0A2J6PSV1"/>
<dbReference type="GO" id="GO:0022857">
    <property type="term" value="F:transmembrane transporter activity"/>
    <property type="evidence" value="ECO:0007669"/>
    <property type="project" value="InterPro"/>
</dbReference>
<accession>A0A2J6PSV1</accession>
<evidence type="ECO:0000256" key="6">
    <source>
        <dbReference type="SAM" id="Phobius"/>
    </source>
</evidence>
<sequence>MDDIVVERNSERNADSDILAQLGKKQVLKRRFGLLSIFGFAMCELITWETVLALFSQGLNNGGPAGLVYGFLIAWLSTLSVYTVISELASMAPIAGGQYYWVYMLAPVRYKKFSSYIIGWLTSLAWIATVATETIFAGLMIQGLIILDNPDYEPKLWQGTLLAWAVIALAVFINVVIPGLLPKFEIFILVFHCAGFIAIMTVLWHFSPHGSAAFVFTTSLNEGGWPTQGLSYCVGFLGNVATFVGADASVHMAEEISNAAINIPRAICGSMIFNGILGFAMMLTVLFCIGDLETVVGTKTGFPFIQVFYDSVGSIAGATAMAAIVLALTWACAIGITTTASRMTWSFARDRGTPFSRILSKVEPRTRVPVIAVAAVTIFAALLTLIYVGSATAFNDVISLTITGFYGSYFLPASYLLYHRIKGHVASSKNYIPATPMIDDTSDPVTGSKKGIQTEGEKPGDLDMNANAGTPIVEVADAALAWGPFHIPGILGIINNAYACLYMIFVIFWSVWPPATPVDATTMNYSVLVTGGVIIFSIIWYWVRGRKEYVGPLIDDEVKSIMRMGSIAAM</sequence>
<keyword evidence="2" id="KW-0813">Transport</keyword>
<keyword evidence="4 6" id="KW-1133">Transmembrane helix</keyword>
<evidence type="ECO:0000256" key="4">
    <source>
        <dbReference type="ARBA" id="ARBA00022989"/>
    </source>
</evidence>
<comment type="subcellular location">
    <subcellularLocation>
        <location evidence="1">Membrane</location>
        <topology evidence="1">Multi-pass membrane protein</topology>
    </subcellularLocation>
</comment>
<feature type="transmembrane region" description="Helical" evidence="6">
    <location>
        <begin position="32"/>
        <end position="55"/>
    </location>
</feature>
<dbReference type="Proteomes" id="UP000235672">
    <property type="component" value="Unassembled WGS sequence"/>
</dbReference>
<evidence type="ECO:0000256" key="1">
    <source>
        <dbReference type="ARBA" id="ARBA00004141"/>
    </source>
</evidence>
<dbReference type="Gene3D" id="1.20.1740.10">
    <property type="entry name" value="Amino acid/polyamine transporter I"/>
    <property type="match status" value="1"/>
</dbReference>
<dbReference type="InterPro" id="IPR002293">
    <property type="entry name" value="AA/rel_permease1"/>
</dbReference>
<feature type="transmembrane region" description="Helical" evidence="6">
    <location>
        <begin position="524"/>
        <end position="543"/>
    </location>
</feature>
<protein>
    <submittedName>
        <fullName evidence="7">Amino acid transporter</fullName>
    </submittedName>
</protein>
<dbReference type="OrthoDB" id="3257095at2759"/>
<feature type="transmembrane region" description="Helical" evidence="6">
    <location>
        <begin position="161"/>
        <end position="181"/>
    </location>
</feature>
<dbReference type="Pfam" id="PF13520">
    <property type="entry name" value="AA_permease_2"/>
    <property type="match status" value="1"/>
</dbReference>
<dbReference type="GO" id="GO:0016020">
    <property type="term" value="C:membrane"/>
    <property type="evidence" value="ECO:0007669"/>
    <property type="project" value="UniProtKB-SubCell"/>
</dbReference>
<feature type="transmembrane region" description="Helical" evidence="6">
    <location>
        <begin position="368"/>
        <end position="391"/>
    </location>
</feature>
<proteinExistence type="predicted"/>
<organism evidence="7 8">
    <name type="scientific">Hyaloscypha hepaticicola</name>
    <dbReference type="NCBI Taxonomy" id="2082293"/>
    <lineage>
        <taxon>Eukaryota</taxon>
        <taxon>Fungi</taxon>
        <taxon>Dikarya</taxon>
        <taxon>Ascomycota</taxon>
        <taxon>Pezizomycotina</taxon>
        <taxon>Leotiomycetes</taxon>
        <taxon>Helotiales</taxon>
        <taxon>Hyaloscyphaceae</taxon>
        <taxon>Hyaloscypha</taxon>
    </lineage>
</organism>
<feature type="transmembrane region" description="Helical" evidence="6">
    <location>
        <begin position="312"/>
        <end position="336"/>
    </location>
</feature>
<evidence type="ECO:0000313" key="7">
    <source>
        <dbReference type="EMBL" id="PMD17091.1"/>
    </source>
</evidence>
<evidence type="ECO:0000313" key="8">
    <source>
        <dbReference type="Proteomes" id="UP000235672"/>
    </source>
</evidence>
<feature type="transmembrane region" description="Helical" evidence="6">
    <location>
        <begin position="186"/>
        <end position="206"/>
    </location>
</feature>